<evidence type="ECO:0000256" key="4">
    <source>
        <dbReference type="SAM" id="SignalP"/>
    </source>
</evidence>
<dbReference type="GO" id="GO:0015288">
    <property type="term" value="F:porin activity"/>
    <property type="evidence" value="ECO:0007669"/>
    <property type="project" value="TreeGrafter"/>
</dbReference>
<dbReference type="Pfam" id="PF03573">
    <property type="entry name" value="OprD"/>
    <property type="match status" value="1"/>
</dbReference>
<name>A0AAQ1R168_9PSED</name>
<evidence type="ECO:0000313" key="6">
    <source>
        <dbReference type="Proteomes" id="UP000183385"/>
    </source>
</evidence>
<dbReference type="InterPro" id="IPR023614">
    <property type="entry name" value="Porin_dom_sf"/>
</dbReference>
<keyword evidence="3 4" id="KW-0732">Signal</keyword>
<dbReference type="PANTHER" id="PTHR34596">
    <property type="entry name" value="CHITOPORIN"/>
    <property type="match status" value="1"/>
</dbReference>
<dbReference type="AlphaFoldDB" id="A0AAQ1R168"/>
<evidence type="ECO:0000313" key="5">
    <source>
        <dbReference type="EMBL" id="SFD92777.1"/>
    </source>
</evidence>
<dbReference type="EMBL" id="FOLS01000047">
    <property type="protein sequence ID" value="SFD92777.1"/>
    <property type="molecule type" value="Genomic_DNA"/>
</dbReference>
<dbReference type="GO" id="GO:0016020">
    <property type="term" value="C:membrane"/>
    <property type="evidence" value="ECO:0007669"/>
    <property type="project" value="InterPro"/>
</dbReference>
<sequence>MCSSKRTLYITVPLLGVLASMHARADFIGDSKLNLGLRNFYFNGDYRDGSNAPSKTEEWAQGFKLDYQSGFTEGTIGLGVDALGLLGVTLDSGKGRHPGSTLIPSDGEGAVDNWSRFGMTLKMRASRTEARVGTLLPKLPVVDANDARLLPQTFQGGMVTSSEIDGLTLVGGKLESTTGRGSSDRTGLSVRGGKEESNEFYFAGADYQLRKNLLVQYYQASLEDYYRQHFVGAVHTLSLGNDQFLKTDLRYFKTNSQGANASGKAGYQVSGYTSGGDGEIDNDTWSATFIYSVHGHSFLLGYQKVSDDSPFVQLNSGSVPDAGAGGVNVYLYTNRLITNFTAAGEATSYAQYGYDFAGVGIPGLTASAMYLRGRDIEAVGGGDQGEWERDFNVNYVIQSGPLKGLGVTWWNASMRSDIQRNEDQNRLIFNYTIPLF</sequence>
<evidence type="ECO:0000256" key="2">
    <source>
        <dbReference type="ARBA" id="ARBA00022448"/>
    </source>
</evidence>
<dbReference type="Gene3D" id="2.40.160.10">
    <property type="entry name" value="Porin"/>
    <property type="match status" value="1"/>
</dbReference>
<feature type="chain" id="PRO_5043018302" evidence="4">
    <location>
        <begin position="26"/>
        <end position="436"/>
    </location>
</feature>
<keyword evidence="2" id="KW-0813">Transport</keyword>
<comment type="similarity">
    <text evidence="1">Belongs to the outer membrane porin (Opr) (TC 1.B.25) family.</text>
</comment>
<keyword evidence="6" id="KW-1185">Reference proteome</keyword>
<comment type="caution">
    <text evidence="5">The sequence shown here is derived from an EMBL/GenBank/DDBJ whole genome shotgun (WGS) entry which is preliminary data.</text>
</comment>
<evidence type="ECO:0000256" key="3">
    <source>
        <dbReference type="ARBA" id="ARBA00022729"/>
    </source>
</evidence>
<reference evidence="5 6" key="1">
    <citation type="submission" date="2016-10" db="EMBL/GenBank/DDBJ databases">
        <authorList>
            <person name="Varghese N."/>
            <person name="Submissions S."/>
        </authorList>
    </citation>
    <scope>NUCLEOTIDE SEQUENCE [LARGE SCALE GENOMIC DNA]</scope>
    <source>
        <strain evidence="5 6">LMG 18378</strain>
    </source>
</reference>
<dbReference type="InterPro" id="IPR005318">
    <property type="entry name" value="OM_porin_bac"/>
</dbReference>
<organism evidence="5 6">
    <name type="scientific">Pseudomonas citronellolis</name>
    <dbReference type="NCBI Taxonomy" id="53408"/>
    <lineage>
        <taxon>Bacteria</taxon>
        <taxon>Pseudomonadati</taxon>
        <taxon>Pseudomonadota</taxon>
        <taxon>Gammaproteobacteria</taxon>
        <taxon>Pseudomonadales</taxon>
        <taxon>Pseudomonadaceae</taxon>
        <taxon>Pseudomonas</taxon>
    </lineage>
</organism>
<feature type="signal peptide" evidence="4">
    <location>
        <begin position="1"/>
        <end position="25"/>
    </location>
</feature>
<gene>
    <name evidence="5" type="ORF">SAMN05216577_14721</name>
</gene>
<dbReference type="Proteomes" id="UP000183385">
    <property type="component" value="Unassembled WGS sequence"/>
</dbReference>
<proteinExistence type="inferred from homology"/>
<protein>
    <submittedName>
        <fullName evidence="5">Outer membrane porin, OprD family</fullName>
    </submittedName>
</protein>
<accession>A0AAQ1R168</accession>
<evidence type="ECO:0000256" key="1">
    <source>
        <dbReference type="ARBA" id="ARBA00009075"/>
    </source>
</evidence>
<dbReference type="PANTHER" id="PTHR34596:SF2">
    <property type="entry name" value="CHITOPORIN"/>
    <property type="match status" value="1"/>
</dbReference>